<dbReference type="Proteomes" id="UP001321479">
    <property type="component" value="Segment"/>
</dbReference>
<dbReference type="EMBL" id="AP024483">
    <property type="protein sequence ID" value="BCS83015.1"/>
    <property type="molecule type" value="Genomic_DNA"/>
</dbReference>
<proteinExistence type="predicted"/>
<organism evidence="1 2">
    <name type="scientific">Cotonvirus japonicus</name>
    <dbReference type="NCBI Taxonomy" id="2811091"/>
    <lineage>
        <taxon>Viruses</taxon>
        <taxon>Varidnaviria</taxon>
        <taxon>Bamfordvirae</taxon>
        <taxon>Nucleocytoviricota</taxon>
        <taxon>Megaviricetes</taxon>
        <taxon>Imitervirales</taxon>
        <taxon>Mimiviridae</taxon>
        <taxon>Megamimivirinae</taxon>
        <taxon>Cotonvirus</taxon>
        <taxon>Cotonvirus japonicum</taxon>
    </lineage>
</organism>
<reference evidence="1 2" key="1">
    <citation type="submission" date="2021-02" db="EMBL/GenBank/DDBJ databases">
        <title>Cotonvirus japonicus, which uses Golgi apparatus of host cells for its virion factory, phylogenetically links tailed tupanvirus and icosahedral mimivirus.</title>
        <authorList>
            <person name="Takahashi H."/>
            <person name="Fukaya S."/>
            <person name="Song C."/>
            <person name="Murata K."/>
            <person name="Takemura M."/>
        </authorList>
    </citation>
    <scope>NUCLEOTIDE SEQUENCE [LARGE SCALE GENOMIC DNA]</scope>
</reference>
<name>A0ABM7NS77_9VIRU</name>
<keyword evidence="2" id="KW-1185">Reference proteome</keyword>
<accession>A0ABM7NS77</accession>
<dbReference type="RefSeq" id="YP_010841623.1">
    <property type="nucleotide sequence ID" value="NC_079139.1"/>
</dbReference>
<sequence length="179" mass="20497">MAINLGIIGVSGRTLSDEKLLLNNHFDWMKEIVEIFCEDVLSCNDITLISGGSAWCDHVAVSMFLTGNYPKLILYLPTDFDMDKKCFTNTYEGIILNNLHDKFSKKIKIDTLQEIYECINHINCEVVVKKGFYARNELIATNIHHIIAFSFGDVPKGGTLNTWKKINHNKKTHFNLNWI</sequence>
<evidence type="ECO:0000313" key="2">
    <source>
        <dbReference type="Proteomes" id="UP001321479"/>
    </source>
</evidence>
<dbReference type="GeneID" id="80558220"/>
<evidence type="ECO:0008006" key="3">
    <source>
        <dbReference type="Google" id="ProtNLM"/>
    </source>
</evidence>
<protein>
    <recommendedName>
        <fullName evidence="3">DUF1273 domain-containing protein</fullName>
    </recommendedName>
</protein>
<evidence type="ECO:0000313" key="1">
    <source>
        <dbReference type="EMBL" id="BCS83015.1"/>
    </source>
</evidence>